<sequence>MGTCSVFGAFYPLGQICGSFLLCILKFSVRFEIYGFVFTFGEFSEHFLTISQGFTSEKKH</sequence>
<dbReference type="Proteomes" id="UP000183832">
    <property type="component" value="Unassembled WGS sequence"/>
</dbReference>
<dbReference type="EMBL" id="CVRI01000047">
    <property type="protein sequence ID" value="CRK98456.1"/>
    <property type="molecule type" value="Genomic_DNA"/>
</dbReference>
<reference evidence="2 3" key="1">
    <citation type="submission" date="2015-04" db="EMBL/GenBank/DDBJ databases">
        <authorList>
            <person name="Syromyatnikov M.Y."/>
            <person name="Popov V.N."/>
        </authorList>
    </citation>
    <scope>NUCLEOTIDE SEQUENCE [LARGE SCALE GENOMIC DNA]</scope>
</reference>
<protein>
    <submittedName>
        <fullName evidence="2">CLUMA_CG011813, isoform A</fullName>
    </submittedName>
</protein>
<evidence type="ECO:0000256" key="1">
    <source>
        <dbReference type="SAM" id="Phobius"/>
    </source>
</evidence>
<gene>
    <name evidence="2" type="ORF">CLUMA_CG011813</name>
</gene>
<keyword evidence="1" id="KW-0472">Membrane</keyword>
<keyword evidence="1" id="KW-0812">Transmembrane</keyword>
<feature type="transmembrane region" description="Helical" evidence="1">
    <location>
        <begin position="6"/>
        <end position="25"/>
    </location>
</feature>
<keyword evidence="3" id="KW-1185">Reference proteome</keyword>
<proteinExistence type="predicted"/>
<accession>A0A1J1IE19</accession>
<organism evidence="2 3">
    <name type="scientific">Clunio marinus</name>
    <dbReference type="NCBI Taxonomy" id="568069"/>
    <lineage>
        <taxon>Eukaryota</taxon>
        <taxon>Metazoa</taxon>
        <taxon>Ecdysozoa</taxon>
        <taxon>Arthropoda</taxon>
        <taxon>Hexapoda</taxon>
        <taxon>Insecta</taxon>
        <taxon>Pterygota</taxon>
        <taxon>Neoptera</taxon>
        <taxon>Endopterygota</taxon>
        <taxon>Diptera</taxon>
        <taxon>Nematocera</taxon>
        <taxon>Chironomoidea</taxon>
        <taxon>Chironomidae</taxon>
        <taxon>Clunio</taxon>
    </lineage>
</organism>
<evidence type="ECO:0000313" key="2">
    <source>
        <dbReference type="EMBL" id="CRK98456.1"/>
    </source>
</evidence>
<dbReference type="AlphaFoldDB" id="A0A1J1IE19"/>
<evidence type="ECO:0000313" key="3">
    <source>
        <dbReference type="Proteomes" id="UP000183832"/>
    </source>
</evidence>
<name>A0A1J1IE19_9DIPT</name>
<keyword evidence="1" id="KW-1133">Transmembrane helix</keyword>